<organism evidence="1">
    <name type="scientific">marine sediment metagenome</name>
    <dbReference type="NCBI Taxonomy" id="412755"/>
    <lineage>
        <taxon>unclassified sequences</taxon>
        <taxon>metagenomes</taxon>
        <taxon>ecological metagenomes</taxon>
    </lineage>
</organism>
<accession>X1I2T4</accession>
<dbReference type="AlphaFoldDB" id="X1I2T4"/>
<sequence>MLIVLLRQQIVVPGEQLFLKKIEIRKKQVQDNHLGLGLSMV</sequence>
<evidence type="ECO:0000313" key="1">
    <source>
        <dbReference type="EMBL" id="GAH75987.1"/>
    </source>
</evidence>
<dbReference type="EMBL" id="BARU01029029">
    <property type="protein sequence ID" value="GAH75987.1"/>
    <property type="molecule type" value="Genomic_DNA"/>
</dbReference>
<name>X1I2T4_9ZZZZ</name>
<protein>
    <submittedName>
        <fullName evidence="1">Uncharacterized protein</fullName>
    </submittedName>
</protein>
<reference evidence="1" key="1">
    <citation type="journal article" date="2014" name="Front. Microbiol.">
        <title>High frequency of phylogenetically diverse reductive dehalogenase-homologous genes in deep subseafloor sedimentary metagenomes.</title>
        <authorList>
            <person name="Kawai M."/>
            <person name="Futagami T."/>
            <person name="Toyoda A."/>
            <person name="Takaki Y."/>
            <person name="Nishi S."/>
            <person name="Hori S."/>
            <person name="Arai W."/>
            <person name="Tsubouchi T."/>
            <person name="Morono Y."/>
            <person name="Uchiyama I."/>
            <person name="Ito T."/>
            <person name="Fujiyama A."/>
            <person name="Inagaki F."/>
            <person name="Takami H."/>
        </authorList>
    </citation>
    <scope>NUCLEOTIDE SEQUENCE</scope>
    <source>
        <strain evidence="1">Expedition CK06-06</strain>
    </source>
</reference>
<gene>
    <name evidence="1" type="ORF">S03H2_46253</name>
</gene>
<proteinExistence type="predicted"/>
<comment type="caution">
    <text evidence="1">The sequence shown here is derived from an EMBL/GenBank/DDBJ whole genome shotgun (WGS) entry which is preliminary data.</text>
</comment>